<dbReference type="Pfam" id="PF00860">
    <property type="entry name" value="Xan_ur_permease"/>
    <property type="match status" value="1"/>
</dbReference>
<evidence type="ECO:0000256" key="1">
    <source>
        <dbReference type="ARBA" id="ARBA00004651"/>
    </source>
</evidence>
<accession>A0A410P5L3</accession>
<dbReference type="RefSeq" id="WP_128700264.1">
    <property type="nucleotide sequence ID" value="NZ_CP019384.1"/>
</dbReference>
<feature type="transmembrane region" description="Helical" evidence="9">
    <location>
        <begin position="197"/>
        <end position="217"/>
    </location>
</feature>
<dbReference type="InterPro" id="IPR026033">
    <property type="entry name" value="Azg-like_bact_archaea"/>
</dbReference>
<feature type="transmembrane region" description="Helical" evidence="9">
    <location>
        <begin position="170"/>
        <end position="190"/>
    </location>
</feature>
<evidence type="ECO:0000256" key="8">
    <source>
        <dbReference type="PIRNR" id="PIRNR005353"/>
    </source>
</evidence>
<dbReference type="InterPro" id="IPR006043">
    <property type="entry name" value="NCS2"/>
</dbReference>
<dbReference type="PIRSF" id="PIRSF005353">
    <property type="entry name" value="PbuG"/>
    <property type="match status" value="1"/>
</dbReference>
<sequence length="445" mass="47259">MRSFLEKFFHLRESNTTVRTEVIGGLTTFMTMAYIIFVNPAMISQTGIDFGSAMMATCIAAAVATLIMGLYANYPIAQAPGMGENAFFTYTVCLTMGISWPVALGCVFIEGLIFMILTVTRLRQRLIDAIPVSLRYGTACGIGFLIAFIGLIDAGIVVAHPSTIVSLGDVVNPATVLSVFGLIVTGVMLVKEIRGAMLWGILLTTALGVLMGLVKYQGLVSWPPSMAPTFMKMDVAGALRLGLFSIVFIFLFMDIFDTVGTLAGVSEIGGFMKGGKLPRAGRAMMSDAVGTCVGAMCGTPTVTSYIESASGIASGARTGLASVVTAAAFLAALFFSPLIKMIGGGYTTAAGAVLHPVTAPALIIVGSMMLRSVSRIEWKDYTESIAAFLVIVIMPFTFSIATGIAFGFIAYAALKLLTGRGREVSWLVYFLAVLFILRFIYLKAM</sequence>
<dbReference type="PANTHER" id="PTHR43337">
    <property type="entry name" value="XANTHINE/URACIL PERMEASE C887.17-RELATED"/>
    <property type="match status" value="1"/>
</dbReference>
<evidence type="ECO:0000256" key="7">
    <source>
        <dbReference type="ARBA" id="ARBA00023136"/>
    </source>
</evidence>
<keyword evidence="6 8" id="KW-1133">Transmembrane helix</keyword>
<evidence type="ECO:0000313" key="11">
    <source>
        <dbReference type="Proteomes" id="UP000287243"/>
    </source>
</evidence>
<comment type="similarity">
    <text evidence="2 8">Belongs to the nucleobase:cation symporter-2 (NCS2) (TC 2.A.40) family. Azg-like subfamily.</text>
</comment>
<dbReference type="PANTHER" id="PTHR43337:SF1">
    <property type="entry name" value="XANTHINE_URACIL PERMEASE C887.17-RELATED"/>
    <property type="match status" value="1"/>
</dbReference>
<evidence type="ECO:0000256" key="4">
    <source>
        <dbReference type="ARBA" id="ARBA00022475"/>
    </source>
</evidence>
<proteinExistence type="inferred from homology"/>
<dbReference type="GO" id="GO:0005345">
    <property type="term" value="F:purine nucleobase transmembrane transporter activity"/>
    <property type="evidence" value="ECO:0007669"/>
    <property type="project" value="TreeGrafter"/>
</dbReference>
<organism evidence="10 11">
    <name type="scientific">Velamenicoccus archaeovorus</name>
    <dbReference type="NCBI Taxonomy" id="1930593"/>
    <lineage>
        <taxon>Bacteria</taxon>
        <taxon>Pseudomonadati</taxon>
        <taxon>Candidatus Omnitrophota</taxon>
        <taxon>Candidatus Velamenicoccus</taxon>
    </lineage>
</organism>
<feature type="transmembrane region" description="Helical" evidence="9">
    <location>
        <begin position="345"/>
        <end position="365"/>
    </location>
</feature>
<feature type="transmembrane region" description="Helical" evidence="9">
    <location>
        <begin position="320"/>
        <end position="339"/>
    </location>
</feature>
<evidence type="ECO:0000256" key="2">
    <source>
        <dbReference type="ARBA" id="ARBA00005697"/>
    </source>
</evidence>
<protein>
    <submittedName>
        <fullName evidence="10">Guanine permease</fullName>
    </submittedName>
</protein>
<keyword evidence="5 8" id="KW-0812">Transmembrane</keyword>
<dbReference type="OrthoDB" id="9808458at2"/>
<feature type="transmembrane region" description="Helical" evidence="9">
    <location>
        <begin position="237"/>
        <end position="256"/>
    </location>
</feature>
<dbReference type="InterPro" id="IPR045018">
    <property type="entry name" value="Azg-like"/>
</dbReference>
<dbReference type="AlphaFoldDB" id="A0A410P5L3"/>
<feature type="transmembrane region" description="Helical" evidence="9">
    <location>
        <begin position="50"/>
        <end position="72"/>
    </location>
</feature>
<dbReference type="GO" id="GO:0005886">
    <property type="term" value="C:plasma membrane"/>
    <property type="evidence" value="ECO:0007669"/>
    <property type="project" value="UniProtKB-SubCell"/>
</dbReference>
<gene>
    <name evidence="10" type="ORF">BU251_06740</name>
</gene>
<keyword evidence="11" id="KW-1185">Reference proteome</keyword>
<reference evidence="10 11" key="1">
    <citation type="submission" date="2017-01" db="EMBL/GenBank/DDBJ databases">
        <title>First insights into the biology of 'candidatus Vampirococcus archaeovorus'.</title>
        <authorList>
            <person name="Kizina J."/>
            <person name="Jordan S."/>
            <person name="Stueber K."/>
            <person name="Reinhardt R."/>
            <person name="Harder J."/>
        </authorList>
    </citation>
    <scope>NUCLEOTIDE SEQUENCE [LARGE SCALE GENOMIC DNA]</scope>
    <source>
        <strain evidence="10 11">LiM</strain>
    </source>
</reference>
<keyword evidence="3 8" id="KW-0813">Transport</keyword>
<name>A0A410P5L3_VELA1</name>
<dbReference type="KEGG" id="vai:BU251_06740"/>
<dbReference type="EMBL" id="CP019384">
    <property type="protein sequence ID" value="QAT17433.1"/>
    <property type="molecule type" value="Genomic_DNA"/>
</dbReference>
<feature type="transmembrane region" description="Helical" evidence="9">
    <location>
        <begin position="426"/>
        <end position="444"/>
    </location>
</feature>
<feature type="transmembrane region" description="Helical" evidence="9">
    <location>
        <begin position="20"/>
        <end position="38"/>
    </location>
</feature>
<keyword evidence="7 8" id="KW-0472">Membrane</keyword>
<evidence type="ECO:0000256" key="9">
    <source>
        <dbReference type="SAM" id="Phobius"/>
    </source>
</evidence>
<keyword evidence="4 8" id="KW-1003">Cell membrane</keyword>
<feature type="transmembrane region" description="Helical" evidence="9">
    <location>
        <begin position="138"/>
        <end position="158"/>
    </location>
</feature>
<feature type="transmembrane region" description="Helical" evidence="9">
    <location>
        <begin position="386"/>
        <end position="414"/>
    </location>
</feature>
<comment type="subcellular location">
    <subcellularLocation>
        <location evidence="1 8">Cell membrane</location>
        <topology evidence="1 8">Multi-pass membrane protein</topology>
    </subcellularLocation>
</comment>
<feature type="transmembrane region" description="Helical" evidence="9">
    <location>
        <begin position="87"/>
        <end position="117"/>
    </location>
</feature>
<evidence type="ECO:0000256" key="6">
    <source>
        <dbReference type="ARBA" id="ARBA00022989"/>
    </source>
</evidence>
<evidence type="ECO:0000313" key="10">
    <source>
        <dbReference type="EMBL" id="QAT17433.1"/>
    </source>
</evidence>
<evidence type="ECO:0000256" key="5">
    <source>
        <dbReference type="ARBA" id="ARBA00022692"/>
    </source>
</evidence>
<dbReference type="Proteomes" id="UP000287243">
    <property type="component" value="Chromosome"/>
</dbReference>
<evidence type="ECO:0000256" key="3">
    <source>
        <dbReference type="ARBA" id="ARBA00022448"/>
    </source>
</evidence>